<keyword evidence="1" id="KW-1133">Transmembrane helix</keyword>
<dbReference type="KEGG" id="pwn:QNH46_10105"/>
<keyword evidence="1" id="KW-0472">Membrane</keyword>
<keyword evidence="1" id="KW-0812">Transmembrane</keyword>
<dbReference type="EMBL" id="CP126084">
    <property type="protein sequence ID" value="WHX50961.1"/>
    <property type="molecule type" value="Genomic_DNA"/>
</dbReference>
<dbReference type="RefSeq" id="WP_283927979.1">
    <property type="nucleotide sequence ID" value="NZ_CP126084.1"/>
</dbReference>
<proteinExistence type="predicted"/>
<dbReference type="AlphaFoldDB" id="A0AA95I7X8"/>
<evidence type="ECO:0000313" key="3">
    <source>
        <dbReference type="Proteomes" id="UP001177943"/>
    </source>
</evidence>
<evidence type="ECO:0000256" key="1">
    <source>
        <dbReference type="SAM" id="Phobius"/>
    </source>
</evidence>
<name>A0AA95I7X8_9BACL</name>
<dbReference type="Pfam" id="PF17247">
    <property type="entry name" value="DUF5316"/>
    <property type="match status" value="1"/>
</dbReference>
<gene>
    <name evidence="2" type="ORF">QNH46_10105</name>
</gene>
<dbReference type="Proteomes" id="UP001177943">
    <property type="component" value="Chromosome"/>
</dbReference>
<organism evidence="2 3">
    <name type="scientific">Paenibacillus woosongensis</name>
    <dbReference type="NCBI Taxonomy" id="307580"/>
    <lineage>
        <taxon>Bacteria</taxon>
        <taxon>Bacillati</taxon>
        <taxon>Bacillota</taxon>
        <taxon>Bacilli</taxon>
        <taxon>Bacillales</taxon>
        <taxon>Paenibacillaceae</taxon>
        <taxon>Paenibacillus</taxon>
    </lineage>
</organism>
<accession>A0AA95I7X8</accession>
<reference evidence="2" key="1">
    <citation type="submission" date="2023-05" db="EMBL/GenBank/DDBJ databases">
        <title>Comparative genomics of Bacillaceae isolates and their secondary metabolite potential.</title>
        <authorList>
            <person name="Song L."/>
            <person name="Nielsen L.J."/>
            <person name="Mohite O."/>
            <person name="Xu X."/>
            <person name="Weber T."/>
            <person name="Kovacs A.T."/>
        </authorList>
    </citation>
    <scope>NUCLEOTIDE SEQUENCE</scope>
    <source>
        <strain evidence="2">B2_4</strain>
    </source>
</reference>
<protein>
    <submittedName>
        <fullName evidence="2">DUF5316 domain-containing protein</fullName>
    </submittedName>
</protein>
<evidence type="ECO:0000313" key="2">
    <source>
        <dbReference type="EMBL" id="WHX50961.1"/>
    </source>
</evidence>
<sequence length="92" mass="10216">MTGIIVSVVLSLSIGFLWEWQQAINITGGIGVIMLLLAGVLNGTFVSGVQMRANREIETAEDKESRNKFSSMFFLWGLPFFLMAIAIFMIVK</sequence>
<feature type="transmembrane region" description="Helical" evidence="1">
    <location>
        <begin position="73"/>
        <end position="91"/>
    </location>
</feature>
<dbReference type="InterPro" id="IPR035167">
    <property type="entry name" value="DUF5316"/>
</dbReference>
<feature type="transmembrane region" description="Helical" evidence="1">
    <location>
        <begin position="23"/>
        <end position="45"/>
    </location>
</feature>